<gene>
    <name evidence="1" type="ORF">J1N35_003707</name>
</gene>
<dbReference type="Proteomes" id="UP000828251">
    <property type="component" value="Unassembled WGS sequence"/>
</dbReference>
<dbReference type="EMBL" id="JAIQCV010000002">
    <property type="protein sequence ID" value="KAH1120547.1"/>
    <property type="molecule type" value="Genomic_DNA"/>
</dbReference>
<dbReference type="AlphaFoldDB" id="A0A9D3WBE3"/>
<evidence type="ECO:0000313" key="1">
    <source>
        <dbReference type="EMBL" id="KAH1120547.1"/>
    </source>
</evidence>
<comment type="caution">
    <text evidence="1">The sequence shown here is derived from an EMBL/GenBank/DDBJ whole genome shotgun (WGS) entry which is preliminary data.</text>
</comment>
<name>A0A9D3WBE3_9ROSI</name>
<keyword evidence="2" id="KW-1185">Reference proteome</keyword>
<accession>A0A9D3WBE3</accession>
<organism evidence="1 2">
    <name type="scientific">Gossypium stocksii</name>
    <dbReference type="NCBI Taxonomy" id="47602"/>
    <lineage>
        <taxon>Eukaryota</taxon>
        <taxon>Viridiplantae</taxon>
        <taxon>Streptophyta</taxon>
        <taxon>Embryophyta</taxon>
        <taxon>Tracheophyta</taxon>
        <taxon>Spermatophyta</taxon>
        <taxon>Magnoliopsida</taxon>
        <taxon>eudicotyledons</taxon>
        <taxon>Gunneridae</taxon>
        <taxon>Pentapetalae</taxon>
        <taxon>rosids</taxon>
        <taxon>malvids</taxon>
        <taxon>Malvales</taxon>
        <taxon>Malvaceae</taxon>
        <taxon>Malvoideae</taxon>
        <taxon>Gossypium</taxon>
    </lineage>
</organism>
<evidence type="ECO:0000313" key="2">
    <source>
        <dbReference type="Proteomes" id="UP000828251"/>
    </source>
</evidence>
<protein>
    <submittedName>
        <fullName evidence="1">Uncharacterized protein</fullName>
    </submittedName>
</protein>
<sequence length="104" mass="12056">MHCCNHCRLKAQVTLPFSDAIAAGHKKWHNLPLKLTKQKRLDPWIFSVNATLNVQDMDIGKSLVADDELQRHFHLTHCPQYCRTDHTSIFGLIDSTDERQLIYD</sequence>
<proteinExistence type="predicted"/>
<reference evidence="1 2" key="1">
    <citation type="journal article" date="2021" name="Plant Biotechnol. J.">
        <title>Multi-omics assisted identification of the key and species-specific regulatory components of drought-tolerant mechanisms in Gossypium stocksii.</title>
        <authorList>
            <person name="Yu D."/>
            <person name="Ke L."/>
            <person name="Zhang D."/>
            <person name="Wu Y."/>
            <person name="Sun Y."/>
            <person name="Mei J."/>
            <person name="Sun J."/>
            <person name="Sun Y."/>
        </authorList>
    </citation>
    <scope>NUCLEOTIDE SEQUENCE [LARGE SCALE GENOMIC DNA]</scope>
    <source>
        <strain evidence="2">cv. E1</strain>
        <tissue evidence="1">Leaf</tissue>
    </source>
</reference>